<name>A0A327YEN4_9FLAO</name>
<keyword evidence="2" id="KW-1185">Reference proteome</keyword>
<evidence type="ECO:0000313" key="2">
    <source>
        <dbReference type="Proteomes" id="UP000249620"/>
    </source>
</evidence>
<accession>A0A327YEN4</accession>
<dbReference type="AlphaFoldDB" id="A0A327YEN4"/>
<dbReference type="EMBL" id="QLMI01000022">
    <property type="protein sequence ID" value="RAK18957.1"/>
    <property type="molecule type" value="Genomic_DNA"/>
</dbReference>
<evidence type="ECO:0000313" key="1">
    <source>
        <dbReference type="EMBL" id="RAK18957.1"/>
    </source>
</evidence>
<protein>
    <submittedName>
        <fullName evidence="1">Uncharacterized protein</fullName>
    </submittedName>
</protein>
<reference evidence="1 2" key="1">
    <citation type="submission" date="2018-06" db="EMBL/GenBank/DDBJ databases">
        <title>Genomic Encyclopedia of Type Strains, Phase III (KMG-III): the genomes of soil and plant-associated and newly described type strains.</title>
        <authorList>
            <person name="Whitman W."/>
        </authorList>
    </citation>
    <scope>NUCLEOTIDE SEQUENCE [LARGE SCALE GENOMIC DNA]</scope>
    <source>
        <strain evidence="1 2">CGMCC 1.12398</strain>
    </source>
</reference>
<organism evidence="1 2">
    <name type="scientific">Flavobacterium aquaticum</name>
    <dbReference type="NCBI Taxonomy" id="1236486"/>
    <lineage>
        <taxon>Bacteria</taxon>
        <taxon>Pseudomonadati</taxon>
        <taxon>Bacteroidota</taxon>
        <taxon>Flavobacteriia</taxon>
        <taxon>Flavobacteriales</taxon>
        <taxon>Flavobacteriaceae</taxon>
        <taxon>Flavobacterium</taxon>
    </lineage>
</organism>
<dbReference type="RefSeq" id="WP_146603308.1">
    <property type="nucleotide sequence ID" value="NZ_QLMI01000022.1"/>
</dbReference>
<proteinExistence type="predicted"/>
<dbReference type="Proteomes" id="UP000249620">
    <property type="component" value="Unassembled WGS sequence"/>
</dbReference>
<sequence length="189" mass="22563">MNYDFFANKEDKIEIIEFILKNTDLRIFDSYSEPESEIKEYKTIEDFNSKLNIETEIDLHFQLWNKNFGRDIEFERIELNPKYCNGKKYRFATRGFGLIQLYFGKLEKNVLSKSHIGHFNEKGAKKWENIGNRNEQTEDWNWIEIAKNSRKLQYEISKKLAVKKVNSYEILKGAESLQKKKVTLWGISE</sequence>
<comment type="caution">
    <text evidence="1">The sequence shown here is derived from an EMBL/GenBank/DDBJ whole genome shotgun (WGS) entry which is preliminary data.</text>
</comment>
<dbReference type="OrthoDB" id="651949at2"/>
<gene>
    <name evidence="1" type="ORF">B0I03_1221</name>
</gene>